<name>A0A2S7XD23_9GAMM</name>
<reference evidence="1 2" key="1">
    <citation type="submission" date="2016-12" db="EMBL/GenBank/DDBJ databases">
        <title>Diversity of luminous bacteria.</title>
        <authorList>
            <person name="Yoshizawa S."/>
            <person name="Kogure K."/>
        </authorList>
    </citation>
    <scope>NUCLEOTIDE SEQUENCE [LARGE SCALE GENOMIC DNA]</scope>
    <source>
        <strain evidence="1 2">ATCC 33715</strain>
    </source>
</reference>
<evidence type="ECO:0000313" key="2">
    <source>
        <dbReference type="Proteomes" id="UP000239263"/>
    </source>
</evidence>
<dbReference type="Proteomes" id="UP000239263">
    <property type="component" value="Unassembled WGS sequence"/>
</dbReference>
<evidence type="ECO:0000313" key="1">
    <source>
        <dbReference type="EMBL" id="PQJ89250.1"/>
    </source>
</evidence>
<gene>
    <name evidence="1" type="ORF">BTO22_06470</name>
</gene>
<protein>
    <submittedName>
        <fullName evidence="1">Uncharacterized protein</fullName>
    </submittedName>
</protein>
<accession>A0A2S7XD23</accession>
<sequence>MSHKLLELPTKEEIPIFVSLLKNSGVQAYLDSINYPQNMRERRSLILVKASEAKRIKIGTDWGRGFYDFKREKFGEEMVIYFKALHMACTSEADALVTEWVEKSAKTNKELALSVDWYLYHFCLYRVSKMYGIQVGKEYNDFCRRYGKSDFQKYNAIAGGYMFSTSNDPDITIVHTFTERTNRDDECTDLTVAFAIPRDHAIKIFRLLRELDV</sequence>
<proteinExistence type="predicted"/>
<dbReference type="EMBL" id="MSCO01000001">
    <property type="protein sequence ID" value="PQJ89250.1"/>
    <property type="molecule type" value="Genomic_DNA"/>
</dbReference>
<comment type="caution">
    <text evidence="1">The sequence shown here is derived from an EMBL/GenBank/DDBJ whole genome shotgun (WGS) entry which is preliminary data.</text>
</comment>
<organism evidence="1 2">
    <name type="scientific">Aliivibrio sifiae</name>
    <dbReference type="NCBI Taxonomy" id="566293"/>
    <lineage>
        <taxon>Bacteria</taxon>
        <taxon>Pseudomonadati</taxon>
        <taxon>Pseudomonadota</taxon>
        <taxon>Gammaproteobacteria</taxon>
        <taxon>Vibrionales</taxon>
        <taxon>Vibrionaceae</taxon>
        <taxon>Aliivibrio</taxon>
    </lineage>
</organism>
<dbReference type="RefSeq" id="WP_016789468.1">
    <property type="nucleotide sequence ID" value="NZ_CAWNRT010000001.1"/>
</dbReference>
<dbReference type="AlphaFoldDB" id="A0A2S7XD23"/>